<dbReference type="STRING" id="519472.BHY08_08735"/>
<evidence type="ECO:0000313" key="8">
    <source>
        <dbReference type="EMBL" id="APB31892.1"/>
    </source>
</evidence>
<proteinExistence type="predicted"/>
<sequence>MNKFWVVALETYKKHVKSASFIMMVLAPFLLIAFSFGTGYLSSKFADVNEIAIVSEDKGMTDSYIELAKNDFDINKKITTESTAKKALEKEEIDGYLVISVKNNQLTGQYTGVETLGSTNQQLLLGYLNQMQLGLNSSSLGLTSDQVTKLLSQASLSETQVKISDGKIEENKDNRMALTFVGFFVVLAMYMIVLLYASITAQEVASEKGTRIMEIILSSTTAAKHFYGKIMGIFLVILTQVIIYLFSGIVAYFLAKDMDTVKGFLETVSMDELIKGILGYNLLYLLLGVLIYTILSAFTGSLVSKSEDAAKAVTPVTYLIMIASLPTMMLGMSDPQNILIKIFSFVPFFSSFAMPVRIANDSVTNSEILISLSILVVAIVLLLRMSARVYKSTVLIYSDKSMMQVFKDALRVTKKA</sequence>
<evidence type="ECO:0000256" key="3">
    <source>
        <dbReference type="ARBA" id="ARBA00022692"/>
    </source>
</evidence>
<gene>
    <name evidence="8" type="ORF">BHY08_08735</name>
</gene>
<dbReference type="RefSeq" id="WP_071457495.1">
    <property type="nucleotide sequence ID" value="NZ_CABJEN010000002.1"/>
</dbReference>
<accession>A0A1J0A7H6</accession>
<dbReference type="AlphaFoldDB" id="A0A1J0A7H6"/>
<dbReference type="PANTHER" id="PTHR30294">
    <property type="entry name" value="MEMBRANE COMPONENT OF ABC TRANSPORTER YHHJ-RELATED"/>
    <property type="match status" value="1"/>
</dbReference>
<keyword evidence="2" id="KW-1003">Cell membrane</keyword>
<keyword evidence="3 6" id="KW-0812">Transmembrane</keyword>
<evidence type="ECO:0000256" key="1">
    <source>
        <dbReference type="ARBA" id="ARBA00004651"/>
    </source>
</evidence>
<keyword evidence="5 6" id="KW-0472">Membrane</keyword>
<dbReference type="Pfam" id="PF12698">
    <property type="entry name" value="ABC2_membrane_3"/>
    <property type="match status" value="1"/>
</dbReference>
<evidence type="ECO:0000256" key="5">
    <source>
        <dbReference type="ARBA" id="ARBA00023136"/>
    </source>
</evidence>
<name>A0A1J0A7H6_9ENTE</name>
<organism evidence="8 9">
    <name type="scientific">Vagococcus teuberi</name>
    <dbReference type="NCBI Taxonomy" id="519472"/>
    <lineage>
        <taxon>Bacteria</taxon>
        <taxon>Bacillati</taxon>
        <taxon>Bacillota</taxon>
        <taxon>Bacilli</taxon>
        <taxon>Lactobacillales</taxon>
        <taxon>Enterococcaceae</taxon>
        <taxon>Vagococcus</taxon>
    </lineage>
</organism>
<evidence type="ECO:0000256" key="4">
    <source>
        <dbReference type="ARBA" id="ARBA00022989"/>
    </source>
</evidence>
<keyword evidence="9" id="KW-1185">Reference proteome</keyword>
<evidence type="ECO:0000256" key="2">
    <source>
        <dbReference type="ARBA" id="ARBA00022475"/>
    </source>
</evidence>
<feature type="transmembrane region" description="Helical" evidence="6">
    <location>
        <begin position="276"/>
        <end position="300"/>
    </location>
</feature>
<dbReference type="EMBL" id="CP017267">
    <property type="protein sequence ID" value="APB31892.1"/>
    <property type="molecule type" value="Genomic_DNA"/>
</dbReference>
<feature type="transmembrane region" description="Helical" evidence="6">
    <location>
        <begin position="338"/>
        <end position="356"/>
    </location>
</feature>
<protein>
    <recommendedName>
        <fullName evidence="7">ABC-2 type transporter transmembrane domain-containing protein</fullName>
    </recommendedName>
</protein>
<keyword evidence="4 6" id="KW-1133">Transmembrane helix</keyword>
<feature type="domain" description="ABC-2 type transporter transmembrane" evidence="7">
    <location>
        <begin position="20"/>
        <end position="386"/>
    </location>
</feature>
<dbReference type="GO" id="GO:0005886">
    <property type="term" value="C:plasma membrane"/>
    <property type="evidence" value="ECO:0007669"/>
    <property type="project" value="UniProtKB-SubCell"/>
</dbReference>
<dbReference type="Proteomes" id="UP000191200">
    <property type="component" value="Chromosome"/>
</dbReference>
<feature type="transmembrane region" description="Helical" evidence="6">
    <location>
        <begin position="312"/>
        <end position="331"/>
    </location>
</feature>
<feature type="transmembrane region" description="Helical" evidence="6">
    <location>
        <begin position="20"/>
        <end position="41"/>
    </location>
</feature>
<feature type="transmembrane region" description="Helical" evidence="6">
    <location>
        <begin position="177"/>
        <end position="199"/>
    </location>
</feature>
<dbReference type="OrthoDB" id="9768837at2"/>
<reference evidence="8 9" key="1">
    <citation type="submission" date="2016-09" db="EMBL/GenBank/DDBJ databases">
        <title>Vagococcus teuberi sp. nov., isolated from the Malian artisanal sour milk fene.</title>
        <authorList>
            <person name="Wullschleger S."/>
            <person name="Seifert C."/>
            <person name="Baumgartner S."/>
            <person name="Lacroix C."/>
            <person name="Bonfoh B."/>
            <person name="Stevens M.J."/>
            <person name="Meile L."/>
        </authorList>
    </citation>
    <scope>NUCLEOTIDE SEQUENCE [LARGE SCALE GENOMIC DNA]</scope>
    <source>
        <strain evidence="8 9">DSM 21459</strain>
    </source>
</reference>
<dbReference type="KEGG" id="vte:BHY08_08735"/>
<feature type="transmembrane region" description="Helical" evidence="6">
    <location>
        <begin position="368"/>
        <end position="387"/>
    </location>
</feature>
<dbReference type="InterPro" id="IPR013525">
    <property type="entry name" value="ABC2_TM"/>
</dbReference>
<evidence type="ECO:0000259" key="7">
    <source>
        <dbReference type="Pfam" id="PF12698"/>
    </source>
</evidence>
<dbReference type="PANTHER" id="PTHR30294:SF29">
    <property type="entry name" value="MULTIDRUG ABC TRANSPORTER PERMEASE YBHS-RELATED"/>
    <property type="match status" value="1"/>
</dbReference>
<feature type="transmembrane region" description="Helical" evidence="6">
    <location>
        <begin position="230"/>
        <end position="255"/>
    </location>
</feature>
<dbReference type="InterPro" id="IPR051449">
    <property type="entry name" value="ABC-2_transporter_component"/>
</dbReference>
<evidence type="ECO:0000256" key="6">
    <source>
        <dbReference type="SAM" id="Phobius"/>
    </source>
</evidence>
<evidence type="ECO:0000313" key="9">
    <source>
        <dbReference type="Proteomes" id="UP000191200"/>
    </source>
</evidence>
<comment type="subcellular location">
    <subcellularLocation>
        <location evidence="1">Cell membrane</location>
        <topology evidence="1">Multi-pass membrane protein</topology>
    </subcellularLocation>
</comment>
<dbReference type="GO" id="GO:0140359">
    <property type="term" value="F:ABC-type transporter activity"/>
    <property type="evidence" value="ECO:0007669"/>
    <property type="project" value="InterPro"/>
</dbReference>